<dbReference type="GO" id="GO:0019150">
    <property type="term" value="F:D-ribulokinase activity"/>
    <property type="evidence" value="ECO:0007669"/>
    <property type="project" value="TreeGrafter"/>
</dbReference>
<dbReference type="EMBL" id="NIBS01000016">
    <property type="protein sequence ID" value="PHM26137.1"/>
    <property type="molecule type" value="Genomic_DNA"/>
</dbReference>
<evidence type="ECO:0000313" key="6">
    <source>
        <dbReference type="EMBL" id="PHM26137.1"/>
    </source>
</evidence>
<dbReference type="Gene3D" id="1.20.58.2240">
    <property type="match status" value="1"/>
</dbReference>
<dbReference type="FunFam" id="3.30.420.40:FF:000101">
    <property type="entry name" value="FGGY carbohydrate kinase domain-containing protein"/>
    <property type="match status" value="1"/>
</dbReference>
<evidence type="ECO:0000256" key="2">
    <source>
        <dbReference type="ARBA" id="ARBA00022679"/>
    </source>
</evidence>
<accession>A0A2D0IWJ2</accession>
<dbReference type="InterPro" id="IPR018485">
    <property type="entry name" value="FGGY_C"/>
</dbReference>
<protein>
    <submittedName>
        <fullName evidence="6">Ribulokinase</fullName>
    </submittedName>
</protein>
<feature type="domain" description="Carbohydrate kinase FGGY C-terminal" evidence="5">
    <location>
        <begin position="330"/>
        <end position="538"/>
    </location>
</feature>
<evidence type="ECO:0000259" key="4">
    <source>
        <dbReference type="Pfam" id="PF00370"/>
    </source>
</evidence>
<dbReference type="Gene3D" id="3.30.420.40">
    <property type="match status" value="1"/>
</dbReference>
<dbReference type="GO" id="GO:0019321">
    <property type="term" value="P:pentose metabolic process"/>
    <property type="evidence" value="ECO:0007669"/>
    <property type="project" value="TreeGrafter"/>
</dbReference>
<dbReference type="NCBIfam" id="TIGR01315">
    <property type="entry name" value="5C_CHO_kinase"/>
    <property type="match status" value="1"/>
</dbReference>
<keyword evidence="3 6" id="KW-0418">Kinase</keyword>
<evidence type="ECO:0000259" key="5">
    <source>
        <dbReference type="Pfam" id="PF02782"/>
    </source>
</evidence>
<dbReference type="PIRSF" id="PIRSF000538">
    <property type="entry name" value="GlpK"/>
    <property type="match status" value="1"/>
</dbReference>
<evidence type="ECO:0000256" key="3">
    <source>
        <dbReference type="ARBA" id="ARBA00022777"/>
    </source>
</evidence>
<dbReference type="InterPro" id="IPR000577">
    <property type="entry name" value="Carb_kinase_FGGY"/>
</dbReference>
<reference evidence="6 7" key="1">
    <citation type="journal article" date="2017" name="Nat. Microbiol.">
        <title>Natural product diversity associated with the nematode symbionts Photorhabdus and Xenorhabdus.</title>
        <authorList>
            <person name="Tobias N.J."/>
            <person name="Wolff H."/>
            <person name="Djahanschiri B."/>
            <person name="Grundmann F."/>
            <person name="Kronenwerth M."/>
            <person name="Shi Y.M."/>
            <person name="Simonyi S."/>
            <person name="Grun P."/>
            <person name="Shapiro-Ilan D."/>
            <person name="Pidot S.J."/>
            <person name="Stinear T.P."/>
            <person name="Ebersberger I."/>
            <person name="Bode H.B."/>
        </authorList>
    </citation>
    <scope>NUCLEOTIDE SEQUENCE [LARGE SCALE GENOMIC DNA]</scope>
    <source>
        <strain evidence="6 7">DSM 16342</strain>
    </source>
</reference>
<sequence>MDVFNSIYLETIIIKFKALKKHTAVFGSLYNLKKLIGTMNNNVSRPDSDQVVIGVDVGTGSARAGIFDMNGKMLASAKHDITLYRDSANYRDSKNSANFVEQSSREIWDAVCYCVREAMSRSESTPQQVAGIGFDATCSLVVLGKDMEPISVSLSEDPNRNIIVWMDHRATAQAERINALSHSVLNYVGGKISPEMETPKILWLKENRRKTFDDTWQFFDLADFLTWKSTGSLSRSTCTVTCKWTYLAHKKRWEADYFRQIGLSELADENFTRIGQSIVEPGTPCGQGLTEDAAQRMGLLAGTPVAAGMIDAHAGGIGTVGVNGDATRNMAYVFGTSSCTMTTTQEPIFIPGVWGPYFSAMIPGMWLNEGGQSAAGAAIDQLLSLHPAALEAKAMAKEKGISLPIFLADMAMRKTQSASQAVELAEGIHVVPEFLGNRAPFADPHARAVIAGLGMENSLNNLLSLYIAGVCGIGYGLRQIIEAQAKSGAIIENIVISGGAGQHPFVRQLLADTCGVTVVATQASEPVLLGSAILGSVAGGIFASVRQAMAHFSAIDRTYQPNEIYRERHNIRFTSFQCLQQCARELKG</sequence>
<gene>
    <name evidence="6" type="ORF">Xbud_02783</name>
</gene>
<comment type="caution">
    <text evidence="6">The sequence shown here is derived from an EMBL/GenBank/DDBJ whole genome shotgun (WGS) entry which is preliminary data.</text>
</comment>
<organism evidence="6 7">
    <name type="scientific">Xenorhabdus budapestensis</name>
    <dbReference type="NCBI Taxonomy" id="290110"/>
    <lineage>
        <taxon>Bacteria</taxon>
        <taxon>Pseudomonadati</taxon>
        <taxon>Pseudomonadota</taxon>
        <taxon>Gammaproteobacteria</taxon>
        <taxon>Enterobacterales</taxon>
        <taxon>Morganellaceae</taxon>
        <taxon>Xenorhabdus</taxon>
    </lineage>
</organism>
<evidence type="ECO:0000256" key="1">
    <source>
        <dbReference type="ARBA" id="ARBA00009156"/>
    </source>
</evidence>
<keyword evidence="2" id="KW-0808">Transferase</keyword>
<dbReference type="AlphaFoldDB" id="A0A2D0IWJ2"/>
<dbReference type="InterPro" id="IPR018484">
    <property type="entry name" value="FGGY_N"/>
</dbReference>
<feature type="domain" description="Carbohydrate kinase FGGY N-terminal" evidence="4">
    <location>
        <begin position="52"/>
        <end position="318"/>
    </location>
</feature>
<dbReference type="InterPro" id="IPR043129">
    <property type="entry name" value="ATPase_NBD"/>
</dbReference>
<dbReference type="InterPro" id="IPR006003">
    <property type="entry name" value="FGGY_RbtK-like"/>
</dbReference>
<name>A0A2D0IWJ2_XENBU</name>
<dbReference type="Pfam" id="PF02782">
    <property type="entry name" value="FGGY_C"/>
    <property type="match status" value="1"/>
</dbReference>
<dbReference type="GO" id="GO:0005737">
    <property type="term" value="C:cytoplasm"/>
    <property type="evidence" value="ECO:0007669"/>
    <property type="project" value="TreeGrafter"/>
</dbReference>
<proteinExistence type="inferred from homology"/>
<evidence type="ECO:0000313" key="7">
    <source>
        <dbReference type="Proteomes" id="UP000225833"/>
    </source>
</evidence>
<dbReference type="Pfam" id="PF00370">
    <property type="entry name" value="FGGY_N"/>
    <property type="match status" value="1"/>
</dbReference>
<dbReference type="PANTHER" id="PTHR43435">
    <property type="entry name" value="RIBULOKINASE"/>
    <property type="match status" value="1"/>
</dbReference>
<dbReference type="SUPFAM" id="SSF53067">
    <property type="entry name" value="Actin-like ATPase domain"/>
    <property type="match status" value="2"/>
</dbReference>
<dbReference type="Proteomes" id="UP000225833">
    <property type="component" value="Unassembled WGS sequence"/>
</dbReference>
<dbReference type="PANTHER" id="PTHR43435:SF4">
    <property type="entry name" value="FGGY CARBOHYDRATE KINASE DOMAIN-CONTAINING PROTEIN"/>
    <property type="match status" value="1"/>
</dbReference>
<dbReference type="CDD" id="cd07782">
    <property type="entry name" value="ASKHA_NBD_FGGY_D-RBK"/>
    <property type="match status" value="1"/>
</dbReference>
<comment type="similarity">
    <text evidence="1">Belongs to the FGGY kinase family.</text>
</comment>